<dbReference type="PANTHER" id="PTHR34874">
    <property type="entry name" value="PROTEIN YCHN"/>
    <property type="match status" value="1"/>
</dbReference>
<dbReference type="Proteomes" id="UP000078070">
    <property type="component" value="Chromosome"/>
</dbReference>
<dbReference type="RefSeq" id="WP_067381200.1">
    <property type="nucleotide sequence ID" value="NZ_CP015839.1"/>
</dbReference>
<keyword evidence="3" id="KW-0963">Cytoplasm</keyword>
<dbReference type="NCBIfam" id="NF001237">
    <property type="entry name" value="PRK00207.1"/>
    <property type="match status" value="1"/>
</dbReference>
<dbReference type="InterPro" id="IPR027396">
    <property type="entry name" value="DsrEFH-like"/>
</dbReference>
<dbReference type="FunFam" id="3.40.1260.10:FF:000001">
    <property type="entry name" value="Sulfurtransferase TusD"/>
    <property type="match status" value="1"/>
</dbReference>
<evidence type="ECO:0000256" key="2">
    <source>
        <dbReference type="ARBA" id="ARBA00007067"/>
    </source>
</evidence>
<organism evidence="5 6">
    <name type="scientific">Marinobacterium aestuarii</name>
    <dbReference type="NCBI Taxonomy" id="1821621"/>
    <lineage>
        <taxon>Bacteria</taxon>
        <taxon>Pseudomonadati</taxon>
        <taxon>Pseudomonadota</taxon>
        <taxon>Gammaproteobacteria</taxon>
        <taxon>Oceanospirillales</taxon>
        <taxon>Oceanospirillaceae</taxon>
        <taxon>Marinobacterium</taxon>
    </lineage>
</organism>
<dbReference type="EMBL" id="CP015839">
    <property type="protein sequence ID" value="ANG62683.1"/>
    <property type="molecule type" value="Genomic_DNA"/>
</dbReference>
<proteinExistence type="inferred from homology"/>
<gene>
    <name evidence="5" type="ORF">A8C75_09430</name>
</gene>
<dbReference type="Gene3D" id="3.40.1260.10">
    <property type="entry name" value="DsrEFH-like"/>
    <property type="match status" value="1"/>
</dbReference>
<dbReference type="GO" id="GO:0002143">
    <property type="term" value="P:tRNA wobble position uridine thiolation"/>
    <property type="evidence" value="ECO:0007669"/>
    <property type="project" value="TreeGrafter"/>
</dbReference>
<evidence type="ECO:0000313" key="5">
    <source>
        <dbReference type="EMBL" id="ANG62683.1"/>
    </source>
</evidence>
<keyword evidence="4" id="KW-0808">Transferase</keyword>
<dbReference type="KEGG" id="mars:A8C75_09430"/>
<dbReference type="InterPro" id="IPR017463">
    <property type="entry name" value="Sulphur_relay_TusD/DsrE"/>
</dbReference>
<evidence type="ECO:0000256" key="4">
    <source>
        <dbReference type="ARBA" id="ARBA00022679"/>
    </source>
</evidence>
<dbReference type="GO" id="GO:0097163">
    <property type="term" value="F:sulfur carrier activity"/>
    <property type="evidence" value="ECO:0007669"/>
    <property type="project" value="TreeGrafter"/>
</dbReference>
<dbReference type="PANTHER" id="PTHR34874:SF3">
    <property type="entry name" value="SULFURTRANSFERASE TUSD"/>
    <property type="match status" value="1"/>
</dbReference>
<reference evidence="6" key="1">
    <citation type="submission" date="2016-05" db="EMBL/GenBank/DDBJ databases">
        <authorList>
            <person name="Baek K."/>
            <person name="Yang S.-J."/>
        </authorList>
    </citation>
    <scope>NUCLEOTIDE SEQUENCE [LARGE SCALE GENOMIC DNA]</scope>
    <source>
        <strain evidence="6">ST58-10</strain>
    </source>
</reference>
<protein>
    <submittedName>
        <fullName evidence="5">tRNA 2-thiouridine(34) synthase TusD</fullName>
    </submittedName>
</protein>
<accession>A0A1A9EYX4</accession>
<dbReference type="AlphaFoldDB" id="A0A1A9EYX4"/>
<dbReference type="Pfam" id="PF02635">
    <property type="entry name" value="DsrE"/>
    <property type="match status" value="1"/>
</dbReference>
<evidence type="ECO:0000256" key="1">
    <source>
        <dbReference type="ARBA" id="ARBA00004496"/>
    </source>
</evidence>
<dbReference type="STRING" id="1821621.A8C75_09430"/>
<dbReference type="NCBIfam" id="TIGR03012">
    <property type="entry name" value="sulf_tusD_dsrE"/>
    <property type="match status" value="1"/>
</dbReference>
<evidence type="ECO:0000256" key="3">
    <source>
        <dbReference type="ARBA" id="ARBA00022490"/>
    </source>
</evidence>
<evidence type="ECO:0000313" key="6">
    <source>
        <dbReference type="Proteomes" id="UP000078070"/>
    </source>
</evidence>
<dbReference type="InterPro" id="IPR003787">
    <property type="entry name" value="Sulphur_relay_DsrE/F-like"/>
</dbReference>
<reference evidence="5 6" key="2">
    <citation type="journal article" date="2018" name="Int. J. Syst. Evol. Microbiol.">
        <title>Marinobacterium aestuarii sp. nov., a benzene-degrading marine bacterium isolated from estuary sediment.</title>
        <authorList>
            <person name="Bae S.S."/>
            <person name="Jung J."/>
            <person name="Chung D."/>
            <person name="Baek K."/>
        </authorList>
    </citation>
    <scope>NUCLEOTIDE SEQUENCE [LARGE SCALE GENOMIC DNA]</scope>
    <source>
        <strain evidence="5 6">ST58-10</strain>
    </source>
</reference>
<dbReference type="GO" id="GO:1990228">
    <property type="term" value="C:sulfurtransferase complex"/>
    <property type="evidence" value="ECO:0007669"/>
    <property type="project" value="TreeGrafter"/>
</dbReference>
<dbReference type="GO" id="GO:0016783">
    <property type="term" value="F:sulfurtransferase activity"/>
    <property type="evidence" value="ECO:0007669"/>
    <property type="project" value="InterPro"/>
</dbReference>
<comment type="similarity">
    <text evidence="2">Belongs to the DsrE/TusD family.</text>
</comment>
<name>A0A1A9EYX4_9GAMM</name>
<sequence length="130" mass="13974">MIFSLLVYAAPHSHQGAESAYRFAVACLAQGHSLHRVFFYGDGIHGASALAAPPQDEPNLSARWQALAQTHDLDLVVCIAAAVRRGLLDANEARRYEKPGHNLHQGFELSGLGQLAEAAIVSDRLITFGA</sequence>
<keyword evidence="6" id="KW-1185">Reference proteome</keyword>
<comment type="subcellular location">
    <subcellularLocation>
        <location evidence="1">Cytoplasm</location>
    </subcellularLocation>
</comment>
<dbReference type="SUPFAM" id="SSF75169">
    <property type="entry name" value="DsrEFH-like"/>
    <property type="match status" value="1"/>
</dbReference>
<dbReference type="OrthoDB" id="9787483at2"/>